<gene>
    <name evidence="7" type="ORF">KIMC2_07040</name>
</gene>
<evidence type="ECO:0000256" key="1">
    <source>
        <dbReference type="ARBA" id="ARBA00004141"/>
    </source>
</evidence>
<feature type="transmembrane region" description="Helical" evidence="6">
    <location>
        <begin position="91"/>
        <end position="112"/>
    </location>
</feature>
<dbReference type="GO" id="GO:0005886">
    <property type="term" value="C:plasma membrane"/>
    <property type="evidence" value="ECO:0007669"/>
    <property type="project" value="TreeGrafter"/>
</dbReference>
<dbReference type="Proteomes" id="UP001321804">
    <property type="component" value="Chromosome"/>
</dbReference>
<feature type="transmembrane region" description="Helical" evidence="6">
    <location>
        <begin position="6"/>
        <end position="27"/>
    </location>
</feature>
<evidence type="ECO:0000256" key="5">
    <source>
        <dbReference type="ARBA" id="ARBA00023136"/>
    </source>
</evidence>
<evidence type="ECO:0000256" key="2">
    <source>
        <dbReference type="ARBA" id="ARBA00005268"/>
    </source>
</evidence>
<feature type="transmembrane region" description="Helical" evidence="6">
    <location>
        <begin position="215"/>
        <end position="241"/>
    </location>
</feature>
<keyword evidence="8" id="KW-1185">Reference proteome</keyword>
<dbReference type="RefSeq" id="WP_317698012.1">
    <property type="nucleotide sequence ID" value="NZ_AP026801.1"/>
</dbReference>
<dbReference type="KEGG" id="xak:KIMC2_07040"/>
<dbReference type="InterPro" id="IPR005226">
    <property type="entry name" value="UPF0014_fam"/>
</dbReference>
<feature type="transmembrane region" description="Helical" evidence="6">
    <location>
        <begin position="63"/>
        <end position="79"/>
    </location>
</feature>
<feature type="transmembrane region" description="Helical" evidence="6">
    <location>
        <begin position="124"/>
        <end position="145"/>
    </location>
</feature>
<dbReference type="EMBL" id="AP026801">
    <property type="protein sequence ID" value="BDR56142.1"/>
    <property type="molecule type" value="Genomic_DNA"/>
</dbReference>
<reference evidence="7 8" key="1">
    <citation type="journal article" date="2023" name="Microbiol. Spectr.">
        <title>Symbiosis of Carpenter Bees with Uncharacterized Lactic Acid Bacteria Showing NAD Auxotrophy.</title>
        <authorList>
            <person name="Kawasaki S."/>
            <person name="Ozawa K."/>
            <person name="Mori T."/>
            <person name="Yamamoto A."/>
            <person name="Ito M."/>
            <person name="Ohkuma M."/>
            <person name="Sakamoto M."/>
            <person name="Matsutani M."/>
        </authorList>
    </citation>
    <scope>NUCLEOTIDE SEQUENCE [LARGE SCALE GENOMIC DNA]</scope>
    <source>
        <strain evidence="7 8">KimC2</strain>
    </source>
</reference>
<dbReference type="PANTHER" id="PTHR30028:SF0">
    <property type="entry name" value="PROTEIN ALUMINUM SENSITIVE 3"/>
    <property type="match status" value="1"/>
</dbReference>
<dbReference type="AlphaFoldDB" id="A0AAU9DHD2"/>
<evidence type="ECO:0000256" key="3">
    <source>
        <dbReference type="ARBA" id="ARBA00022692"/>
    </source>
</evidence>
<evidence type="ECO:0000313" key="8">
    <source>
        <dbReference type="Proteomes" id="UP001321804"/>
    </source>
</evidence>
<evidence type="ECO:0000256" key="4">
    <source>
        <dbReference type="ARBA" id="ARBA00022989"/>
    </source>
</evidence>
<sequence length="259" mass="28872">MNNLKISNLSLALAALMVTITLIISYYQKLRLNKEIIWSIFRAIVQLIIIGFALRFIFKVNNLFLTILMMIFIVVNAAYNGKKRAHGINHAFLISFVGLFCGTAITVSLMLLTKVMKPAPFQTIPVTGMIAGNAMAAVGLVYSNLNQSFRENSEKIEEMLALGASPKLAAGEIVRQALHFGLQPTIDSVRMYGLVQLPGMMSGLIMAGFDPVEAIKYQILVVFMLFCSTGISTSITGFWAYRQYFDQNWRLTIPKVEKK</sequence>
<accession>A0AAU9DHD2</accession>
<keyword evidence="3 6" id="KW-0812">Transmembrane</keyword>
<feature type="transmembrane region" description="Helical" evidence="6">
    <location>
        <begin position="191"/>
        <end position="209"/>
    </location>
</feature>
<dbReference type="PANTHER" id="PTHR30028">
    <property type="entry name" value="UPF0014 INNER MEMBRANE PROTEIN YBBM-RELATED"/>
    <property type="match status" value="1"/>
</dbReference>
<name>A0AAU9DHD2_9LACO</name>
<evidence type="ECO:0000256" key="6">
    <source>
        <dbReference type="SAM" id="Phobius"/>
    </source>
</evidence>
<comment type="subcellular location">
    <subcellularLocation>
        <location evidence="1">Membrane</location>
        <topology evidence="1">Multi-pass membrane protein</topology>
    </subcellularLocation>
</comment>
<keyword evidence="5 6" id="KW-0472">Membrane</keyword>
<keyword evidence="4 6" id="KW-1133">Transmembrane helix</keyword>
<organism evidence="7 8">
    <name type="scientific">Xylocopilactobacillus apis</name>
    <dbReference type="NCBI Taxonomy" id="2932183"/>
    <lineage>
        <taxon>Bacteria</taxon>
        <taxon>Bacillati</taxon>
        <taxon>Bacillota</taxon>
        <taxon>Bacilli</taxon>
        <taxon>Lactobacillales</taxon>
        <taxon>Lactobacillaceae</taxon>
        <taxon>Xylocopilactobacillus</taxon>
    </lineage>
</organism>
<proteinExistence type="inferred from homology"/>
<dbReference type="Pfam" id="PF03649">
    <property type="entry name" value="UPF0014"/>
    <property type="match status" value="1"/>
</dbReference>
<evidence type="ECO:0000313" key="7">
    <source>
        <dbReference type="EMBL" id="BDR56142.1"/>
    </source>
</evidence>
<feature type="transmembrane region" description="Helical" evidence="6">
    <location>
        <begin position="39"/>
        <end position="57"/>
    </location>
</feature>
<protein>
    <submittedName>
        <fullName evidence="7">Iron export ABC transporter permease subunit FetB</fullName>
    </submittedName>
</protein>
<comment type="similarity">
    <text evidence="2">Belongs to the UPF0014 family.</text>
</comment>